<organism evidence="1 2">
    <name type="scientific">Parascaris equorum</name>
    <name type="common">Equine roundworm</name>
    <dbReference type="NCBI Taxonomy" id="6256"/>
    <lineage>
        <taxon>Eukaryota</taxon>
        <taxon>Metazoa</taxon>
        <taxon>Ecdysozoa</taxon>
        <taxon>Nematoda</taxon>
        <taxon>Chromadorea</taxon>
        <taxon>Rhabditida</taxon>
        <taxon>Spirurina</taxon>
        <taxon>Ascaridomorpha</taxon>
        <taxon>Ascaridoidea</taxon>
        <taxon>Ascarididae</taxon>
        <taxon>Parascaris</taxon>
    </lineage>
</organism>
<evidence type="ECO:0000313" key="2">
    <source>
        <dbReference type="WBParaSite" id="PEQ_0001350901-mRNA-1"/>
    </source>
</evidence>
<proteinExistence type="predicted"/>
<protein>
    <submittedName>
        <fullName evidence="2">Uncharacterized protein</fullName>
    </submittedName>
</protein>
<reference evidence="2" key="1">
    <citation type="submission" date="2022-11" db="UniProtKB">
        <authorList>
            <consortium name="WormBaseParasite"/>
        </authorList>
    </citation>
    <scope>IDENTIFICATION</scope>
</reference>
<dbReference type="WBParaSite" id="PEQ_0001350901-mRNA-1">
    <property type="protein sequence ID" value="PEQ_0001350901-mRNA-1"/>
    <property type="gene ID" value="PEQ_0001350901"/>
</dbReference>
<accession>A0A914S8H6</accession>
<evidence type="ECO:0000313" key="1">
    <source>
        <dbReference type="Proteomes" id="UP000887564"/>
    </source>
</evidence>
<dbReference type="AlphaFoldDB" id="A0A914S8H6"/>
<name>A0A914S8H6_PAREQ</name>
<keyword evidence="1" id="KW-1185">Reference proteome</keyword>
<dbReference type="Proteomes" id="UP000887564">
    <property type="component" value="Unplaced"/>
</dbReference>
<sequence>MFPQSSDSERFNDYRIFPSMTHVCAQLLVDGRNGPLSTLDAQVFALWSLPLSSYEFNMLTCSTEDAGYNWHYKDTFIRSDEEIESMINEAIKSSHQTYLNDLGKIAGYL</sequence>